<dbReference type="EMBL" id="JANYMP010000027">
    <property type="protein sequence ID" value="MCS7482940.1"/>
    <property type="molecule type" value="Genomic_DNA"/>
</dbReference>
<feature type="domain" description="FAD-binding PCMH-type" evidence="6">
    <location>
        <begin position="64"/>
        <end position="233"/>
    </location>
</feature>
<keyword evidence="3" id="KW-0285">Flavoprotein</keyword>
<evidence type="ECO:0000256" key="3">
    <source>
        <dbReference type="ARBA" id="ARBA00022630"/>
    </source>
</evidence>
<evidence type="ECO:0000256" key="5">
    <source>
        <dbReference type="ARBA" id="ARBA00023002"/>
    </source>
</evidence>
<evidence type="ECO:0000313" key="8">
    <source>
        <dbReference type="Proteomes" id="UP001141259"/>
    </source>
</evidence>
<dbReference type="Proteomes" id="UP001141259">
    <property type="component" value="Unassembled WGS sequence"/>
</dbReference>
<dbReference type="Gene3D" id="3.40.462.10">
    <property type="entry name" value="FAD-linked oxidases, C-terminal domain"/>
    <property type="match status" value="1"/>
</dbReference>
<dbReference type="GO" id="GO:0071949">
    <property type="term" value="F:FAD binding"/>
    <property type="evidence" value="ECO:0007669"/>
    <property type="project" value="InterPro"/>
</dbReference>
<evidence type="ECO:0000313" key="7">
    <source>
        <dbReference type="EMBL" id="MCS7482940.1"/>
    </source>
</evidence>
<keyword evidence="4" id="KW-0274">FAD</keyword>
<dbReference type="InterPro" id="IPR036318">
    <property type="entry name" value="FAD-bd_PCMH-like_sf"/>
</dbReference>
<dbReference type="Gene3D" id="3.30.465.10">
    <property type="match status" value="1"/>
</dbReference>
<keyword evidence="5" id="KW-0560">Oxidoreductase</keyword>
<dbReference type="InterPro" id="IPR006094">
    <property type="entry name" value="Oxid_FAD_bind_N"/>
</dbReference>
<dbReference type="PANTHER" id="PTHR13878:SF53">
    <property type="entry name" value="CYTOKININ DEHYDROGENASE 6"/>
    <property type="match status" value="1"/>
</dbReference>
<comment type="similarity">
    <text evidence="2">Belongs to the oxygen-dependent FAD-linked oxidoreductase family.</text>
</comment>
<dbReference type="PANTHER" id="PTHR13878">
    <property type="entry name" value="GULONOLACTONE OXIDASE"/>
    <property type="match status" value="1"/>
</dbReference>
<comment type="caution">
    <text evidence="7">The sequence shown here is derived from an EMBL/GenBank/DDBJ whole genome shotgun (WGS) entry which is preliminary data.</text>
</comment>
<dbReference type="GO" id="GO:0019139">
    <property type="term" value="F:cytokinin dehydrogenase activity"/>
    <property type="evidence" value="ECO:0007669"/>
    <property type="project" value="InterPro"/>
</dbReference>
<dbReference type="Pfam" id="PF09265">
    <property type="entry name" value="Cytokin-bind"/>
    <property type="match status" value="1"/>
</dbReference>
<dbReference type="InterPro" id="IPR016170">
    <property type="entry name" value="Cytok_DH_C_sf"/>
</dbReference>
<dbReference type="InterPro" id="IPR015345">
    <property type="entry name" value="Cytokinin_DH_FAD/cytokin-bd"/>
</dbReference>
<dbReference type="Gene3D" id="3.30.43.10">
    <property type="entry name" value="Uridine Diphospho-n-acetylenolpyruvylglucosamine Reductase, domain 2"/>
    <property type="match status" value="2"/>
</dbReference>
<organism evidence="7 8">
    <name type="scientific">Umezawaea endophytica</name>
    <dbReference type="NCBI Taxonomy" id="1654476"/>
    <lineage>
        <taxon>Bacteria</taxon>
        <taxon>Bacillati</taxon>
        <taxon>Actinomycetota</taxon>
        <taxon>Actinomycetes</taxon>
        <taxon>Pseudonocardiales</taxon>
        <taxon>Pseudonocardiaceae</taxon>
        <taxon>Umezawaea</taxon>
    </lineage>
</organism>
<dbReference type="SUPFAM" id="SSF55103">
    <property type="entry name" value="FAD-linked oxidases, C-terminal domain"/>
    <property type="match status" value="1"/>
</dbReference>
<dbReference type="PROSITE" id="PS51387">
    <property type="entry name" value="FAD_PCMH"/>
    <property type="match status" value="1"/>
</dbReference>
<keyword evidence="8" id="KW-1185">Reference proteome</keyword>
<protein>
    <submittedName>
        <fullName evidence="7">FAD-binding protein</fullName>
    </submittedName>
</protein>
<dbReference type="InterPro" id="IPR016164">
    <property type="entry name" value="FAD-linked_Oxase-like_C"/>
</dbReference>
<dbReference type="InterPro" id="IPR016166">
    <property type="entry name" value="FAD-bd_PCMH"/>
</dbReference>
<gene>
    <name evidence="7" type="ORF">NZH93_39345</name>
</gene>
<dbReference type="InterPro" id="IPR016167">
    <property type="entry name" value="FAD-bd_PCMH_sub1"/>
</dbReference>
<dbReference type="RefSeq" id="WP_259628405.1">
    <property type="nucleotide sequence ID" value="NZ_JANYMP010000027.1"/>
</dbReference>
<evidence type="ECO:0000256" key="4">
    <source>
        <dbReference type="ARBA" id="ARBA00022827"/>
    </source>
</evidence>
<sequence length="511" mass="55976">MPASATPTEVGHVVGVTFDPLRRRWVFVTDTAGGPVVPTPDLAGSLLMSEAVLDEHSGDMGNIVFGRPGAVLRPRRVEDIAAMIAFCARHRITVAARGAKHTVYGQGLVPEGLVVDMSFLHGIHTVGEDFVDVDAGVLWHDLVVEAADRGVRFPALTHFLGLTVGGTLSVGGISAAYRYGGQVELVREMQVVTGRGDVVWCSRQQHPDLFAAALGGLGQVGIITRVRLEMVAVPDVVHTHELVFGADRVGDAFAAMRTLMDRREVDEVFLWVWPPTGADGPEFRVHVARFHDRGTTDDPQVLRDLPAADRHTRGEHDYLSFALAHDTMFEQVRRDGVWDRLKKPWFDVFVTDEDVEHHMAALVRSMSPEDWSPGTGFVLAFPHDADRFTAPRLRVPKRTGRVWLCDALTTSSADTGAPATFSTRALARNAVWEQRFGVTPAAAPDAGEDGRPGSDDCEDSFIYPIGAKEWTARAWRRHYGETWPDVVAGKHRFDPELILTPGPGMVVDARG</sequence>
<evidence type="ECO:0000259" key="6">
    <source>
        <dbReference type="PROSITE" id="PS51387"/>
    </source>
</evidence>
<comment type="cofactor">
    <cofactor evidence="1">
        <name>FAD</name>
        <dbReference type="ChEBI" id="CHEBI:57692"/>
    </cofactor>
</comment>
<name>A0A9X3AKI4_9PSEU</name>
<accession>A0A9X3AKI4</accession>
<evidence type="ECO:0000256" key="1">
    <source>
        <dbReference type="ARBA" id="ARBA00001974"/>
    </source>
</evidence>
<dbReference type="InterPro" id="IPR050432">
    <property type="entry name" value="FAD-linked_Oxidoreductases_BP"/>
</dbReference>
<dbReference type="Pfam" id="PF01565">
    <property type="entry name" value="FAD_binding_4"/>
    <property type="match status" value="1"/>
</dbReference>
<evidence type="ECO:0000256" key="2">
    <source>
        <dbReference type="ARBA" id="ARBA00005466"/>
    </source>
</evidence>
<reference evidence="7" key="1">
    <citation type="submission" date="2022-08" db="EMBL/GenBank/DDBJ databases">
        <authorList>
            <person name="Tistechok S."/>
            <person name="Samborskyy M."/>
            <person name="Roman I."/>
        </authorList>
    </citation>
    <scope>NUCLEOTIDE SEQUENCE</scope>
    <source>
        <strain evidence="7">DSM 103496</strain>
    </source>
</reference>
<dbReference type="GO" id="GO:0009690">
    <property type="term" value="P:cytokinin metabolic process"/>
    <property type="evidence" value="ECO:0007669"/>
    <property type="project" value="InterPro"/>
</dbReference>
<dbReference type="SUPFAM" id="SSF56176">
    <property type="entry name" value="FAD-binding/transporter-associated domain-like"/>
    <property type="match status" value="1"/>
</dbReference>
<dbReference type="AlphaFoldDB" id="A0A9X3AKI4"/>
<dbReference type="InterPro" id="IPR016169">
    <property type="entry name" value="FAD-bd_PCMH_sub2"/>
</dbReference>
<proteinExistence type="inferred from homology"/>